<keyword evidence="2" id="KW-0812">Transmembrane</keyword>
<dbReference type="InterPro" id="IPR050708">
    <property type="entry name" value="T6SS_VgrG/RHS"/>
</dbReference>
<dbReference type="Pfam" id="PF25023">
    <property type="entry name" value="TEN_YD-shell"/>
    <property type="match status" value="1"/>
</dbReference>
<evidence type="ECO:0000313" key="5">
    <source>
        <dbReference type="EMBL" id="WTR75229.1"/>
    </source>
</evidence>
<keyword evidence="6" id="KW-1185">Reference proteome</keyword>
<dbReference type="InterPro" id="IPR056823">
    <property type="entry name" value="TEN-like_YD-shell"/>
</dbReference>
<dbReference type="InterPro" id="IPR031325">
    <property type="entry name" value="RHS_repeat"/>
</dbReference>
<dbReference type="Pfam" id="PF05593">
    <property type="entry name" value="RHS_repeat"/>
    <property type="match status" value="1"/>
</dbReference>
<dbReference type="InterPro" id="IPR022385">
    <property type="entry name" value="Rhs_assc_core"/>
</dbReference>
<organism evidence="4 6">
    <name type="scientific">Streptomyces zaomyceticus</name>
    <dbReference type="NCBI Taxonomy" id="68286"/>
    <lineage>
        <taxon>Bacteria</taxon>
        <taxon>Bacillati</taxon>
        <taxon>Actinomycetota</taxon>
        <taxon>Actinomycetes</taxon>
        <taxon>Kitasatosporales</taxon>
        <taxon>Streptomycetaceae</taxon>
        <taxon>Streptomyces</taxon>
    </lineage>
</organism>
<keyword evidence="1" id="KW-0677">Repeat</keyword>
<dbReference type="EMBL" id="CP108188">
    <property type="protein sequence ID" value="WTR67789.1"/>
    <property type="molecule type" value="Genomic_DNA"/>
</dbReference>
<reference evidence="4 6" key="1">
    <citation type="submission" date="2022-10" db="EMBL/GenBank/DDBJ databases">
        <title>The complete genomes of actinobacterial strains from the NBC collection.</title>
        <authorList>
            <person name="Joergensen T.S."/>
            <person name="Alvarez Arevalo M."/>
            <person name="Sterndorff E.B."/>
            <person name="Faurdal D."/>
            <person name="Vuksanovic O."/>
            <person name="Mourched A.-S."/>
            <person name="Charusanti P."/>
            <person name="Shaw S."/>
            <person name="Blin K."/>
            <person name="Weber T."/>
        </authorList>
    </citation>
    <scope>NUCLEOTIDE SEQUENCE [LARGE SCALE GENOMIC DNA]</scope>
    <source>
        <strain evidence="4 6">NBC_00123</strain>
    </source>
</reference>
<sequence>MSPALQGRRRRTSLQRWFGRGALAISIALIPQVIVPTGYDLTVSASAATRDFPSPPKPKIDKVEDFKPIAFRAAERTATAGRATEQRLAKARWPRAAKTTLTLPAAGRAASTVGDTRVTISAVGTSTTARTAASTEPAISAQVEVLDQAAARKAGINGVVLAITPKQRPTAADRLRLSLDYSSFADVYGGDFGGRLDLVRIPACAVTTPDKANCRTRTPLGSTNDPAKQTLSADLRTADLSMQQPMLLAAAAGTSSTQGDFGATPLSPSATWSAGGSTGDFNWNYPLRVPPATAGPAPSLAIGYNSGSVDGRTASENNQTSVIGEGFSLTDSYIERKYGSCKDDGQTGKGDLCWKYANATLVLNGKASALVNDCDGAVACTSAERSEAAGGSWRLKSDDASKVEHLTGAANGDNNGEYWKVTTTDGVQYFFGKHKLEGWSDKGTTATTDDDPVTDSTWTVPVFGDDASEPCHASTFNASSCTQAWKWNLDYVVDRHGNAMTYWYGKEANNYAKSGVASPGTSYHRGGYLKRIDYGQRSASIFTKPASQQVTFVYDQRCTATDCSSLTDTTKANWPDVPFDMICDTGKACTNLIGPAFFTRYRLTTINTKVWSGTGTTMRPVDTWTMDHDFPATGDSSSPSLWLKFIQASGKAGTTTVDMPKVTFGGIQMPNHVEGGTNTLRYYKWRVRLITSETGSVTTVNYSDPQCIRGTAMPAAEDDNSLRCFPVYWSQSGATPELDWFHKYVVDSVLVEDRTGYTDRQETYYAYDGGAGWAYADDEGITKDKYRTWSQWRGYPKVTTTTGNTTGPRGKSFTLYMRGLDGDKTKTNGVLRDEKVTDSAGQTIEDSRQYAGFVRESITYNGGSEVSGSISDPWSYRTASHAYGWGTTEAWFVKPRTVRTRQATSTGTRTVSSTTDYDTTYGMPTRVDAAGDIAVSGDETCTRSAYARNTADWLVQYASRIETYAVGCSATPSLPRDSISDLTTSYDGQAVGVAPTKGDVTGSYRLSGYTSGTTPAYQTVSTSTYDALGRPTAVTDSLNRTTKTSYVPADTSYGPLTKRIVTDPKLYTATTEIDPAWGTATKVTDANGNMTEWAFDALGRLTSVWKPNRIRAMQDVASIVYTYNVSNTAATWIRTDTMKADGKTYNSSYQIYDSLLRPRQTQVPAPNGGRVISETLYDDRGLAYIVNSGIHDNSVPSGSLQNTFPGSTPASTETVFDGAGRATESQFRVYDQPKWTTYTAHKGDQTAFTAAPGGTGILTFTDAFGKTTERREYPGTTPTGDDYTATKYTYTPGGQVEAMTGPDGAKWTYTYDLRGRLVESTDPDKGKSSSTYNDADQVLTTAATVDGTTKTLIREYDVLGRQAGTWEDVKDNAHQLTKNTYDTVAKGKPTAAIRYVGGTTGKIYSNVVTGYDTMGQPTGVKTVLAASDPLVVAGAPQTFTTSTSYNLDGTVQNTILPAAGGLPVETVAYTYNDLGLPTSVEGMTDYVRSIGYSQYGEAEETLLGTSTTAKHLQVINRYEDGTRRLSNSHVVDQSSVGYLSDTDYAYDTSGNVTSIKNKAGEGDNQCFAYDGYRRLTQAWTPSSGDCTASRSVAALGGPAPYWHSWTYKPGGLRDTQTIHTASGDTETTYSYPPVNATGAGQPHTLTSTVTGSDTANYAYDSLGNTTKRPGATGEQTLTWNIEGKPATLTEGTKTTAYLYDADGGLLIRRGPTSTILYLPGGQELHYNTDTKAFSAQRYYGAGDGKALRTNTGLNWIVEDHHGTASMSIDATTQAVTRRYTKPFGEARGTTPTWVDDKGFLGKPQDEETGLTHIGAREYDPALGRFLSVDPILSPGTHESVNGYTYSRNAPTTFSDPTGLKEIITEAGGPTDSAYLSKNKASWSGRPGNWTYTQHNDRKITFHDGSSVTLRTTVTIGKSIKVEHFTKGPDPIPVKKEGKPFTGYAMGSNPNYNPTVSLGIDRGPLATWQKIVLGATVVVALAVAVAPVAAVAGPACLAAWVVCAESIADAASGPAAGSGATAAVGGVVAVGVKTEARAGASLSGALEATYKSSITPAKLKHILDAPKHGFAEMIERSGGREQTMRRIVEGLADADLPKSPGTYKAFVTIDDEIVTVDGMIIPDGSPRIGTAYIEAKNPQKNQ</sequence>
<dbReference type="PANTHER" id="PTHR32305">
    <property type="match status" value="1"/>
</dbReference>
<proteinExistence type="predicted"/>
<gene>
    <name evidence="4" type="ORF">OG814_00075</name>
    <name evidence="5" type="ORF">OG814_41255</name>
</gene>
<dbReference type="InterPro" id="IPR006530">
    <property type="entry name" value="YD"/>
</dbReference>
<dbReference type="NCBIfam" id="TIGR03696">
    <property type="entry name" value="Rhs_assc_core"/>
    <property type="match status" value="1"/>
</dbReference>
<dbReference type="Proteomes" id="UP001622594">
    <property type="component" value="Chromosome"/>
</dbReference>
<evidence type="ECO:0000313" key="4">
    <source>
        <dbReference type="EMBL" id="WTR67789.1"/>
    </source>
</evidence>
<evidence type="ECO:0000313" key="6">
    <source>
        <dbReference type="Proteomes" id="UP001622594"/>
    </source>
</evidence>
<dbReference type="PANTHER" id="PTHR32305:SF17">
    <property type="entry name" value="TRNA NUCLEASE WAPA"/>
    <property type="match status" value="1"/>
</dbReference>
<evidence type="ECO:0000256" key="1">
    <source>
        <dbReference type="ARBA" id="ARBA00022737"/>
    </source>
</evidence>
<name>A0ABZ1L412_9ACTN</name>
<protein>
    <recommendedName>
        <fullName evidence="3">Teneurin-like YD-shell domain-containing protein</fullName>
    </recommendedName>
</protein>
<evidence type="ECO:0000256" key="2">
    <source>
        <dbReference type="SAM" id="Phobius"/>
    </source>
</evidence>
<evidence type="ECO:0000259" key="3">
    <source>
        <dbReference type="Pfam" id="PF25023"/>
    </source>
</evidence>
<dbReference type="EMBL" id="CP108188">
    <property type="protein sequence ID" value="WTR75229.1"/>
    <property type="molecule type" value="Genomic_DNA"/>
</dbReference>
<feature type="domain" description="Teneurin-like YD-shell" evidence="3">
    <location>
        <begin position="1652"/>
        <end position="1850"/>
    </location>
</feature>
<feature type="transmembrane region" description="Helical" evidence="2">
    <location>
        <begin position="21"/>
        <end position="39"/>
    </location>
</feature>
<keyword evidence="2" id="KW-0472">Membrane</keyword>
<dbReference type="NCBIfam" id="TIGR01643">
    <property type="entry name" value="YD_repeat_2x"/>
    <property type="match status" value="1"/>
</dbReference>
<keyword evidence="2" id="KW-1133">Transmembrane helix</keyword>
<accession>A0ABZ1L412</accession>
<dbReference type="Gene3D" id="2.180.10.10">
    <property type="entry name" value="RHS repeat-associated core"/>
    <property type="match status" value="2"/>
</dbReference>